<dbReference type="AlphaFoldDB" id="A0A835DTU2"/>
<dbReference type="Gene3D" id="3.40.50.2000">
    <property type="entry name" value="Glycogen Phosphorylase B"/>
    <property type="match status" value="1"/>
</dbReference>
<accession>A0A835DTU2</accession>
<keyword evidence="2" id="KW-1185">Reference proteome</keyword>
<reference evidence="1" key="1">
    <citation type="submission" date="2020-07" db="EMBL/GenBank/DDBJ databases">
        <title>Genome sequence and genetic diversity analysis of an under-domesticated orphan crop, white fonio (Digitaria exilis).</title>
        <authorList>
            <person name="Bennetzen J.L."/>
            <person name="Chen S."/>
            <person name="Ma X."/>
            <person name="Wang X."/>
            <person name="Yssel A.E.J."/>
            <person name="Chaluvadi S.R."/>
            <person name="Johnson M."/>
            <person name="Gangashetty P."/>
            <person name="Hamidou F."/>
            <person name="Sanogo M.D."/>
            <person name="Zwaenepoel A."/>
            <person name="Wallace J."/>
            <person name="Van De Peer Y."/>
            <person name="Van Deynze A."/>
        </authorList>
    </citation>
    <scope>NUCLEOTIDE SEQUENCE</scope>
    <source>
        <tissue evidence="1">Leaves</tissue>
    </source>
</reference>
<organism evidence="1 2">
    <name type="scientific">Digitaria exilis</name>
    <dbReference type="NCBI Taxonomy" id="1010633"/>
    <lineage>
        <taxon>Eukaryota</taxon>
        <taxon>Viridiplantae</taxon>
        <taxon>Streptophyta</taxon>
        <taxon>Embryophyta</taxon>
        <taxon>Tracheophyta</taxon>
        <taxon>Spermatophyta</taxon>
        <taxon>Magnoliopsida</taxon>
        <taxon>Liliopsida</taxon>
        <taxon>Poales</taxon>
        <taxon>Poaceae</taxon>
        <taxon>PACMAD clade</taxon>
        <taxon>Panicoideae</taxon>
        <taxon>Panicodae</taxon>
        <taxon>Paniceae</taxon>
        <taxon>Anthephorinae</taxon>
        <taxon>Digitaria</taxon>
    </lineage>
</organism>
<proteinExistence type="predicted"/>
<dbReference type="SUPFAM" id="SSF53756">
    <property type="entry name" value="UDP-Glycosyltransferase/glycogen phosphorylase"/>
    <property type="match status" value="1"/>
</dbReference>
<name>A0A835DTU2_9POAL</name>
<dbReference type="OrthoDB" id="5835829at2759"/>
<comment type="caution">
    <text evidence="1">The sequence shown here is derived from an EMBL/GenBank/DDBJ whole genome shotgun (WGS) entry which is preliminary data.</text>
</comment>
<evidence type="ECO:0000313" key="2">
    <source>
        <dbReference type="Proteomes" id="UP000636709"/>
    </source>
</evidence>
<protein>
    <submittedName>
        <fullName evidence="1">Uncharacterized protein</fullName>
    </submittedName>
</protein>
<evidence type="ECO:0000313" key="1">
    <source>
        <dbReference type="EMBL" id="KAF8644446.1"/>
    </source>
</evidence>
<sequence length="144" mass="15778">MARPHIVVVPAAARQCQLLHRHGAYVTFVNTEHNHRRVQETEGAGAMRGQQDFRFQVFPDGLLEPRIKERSQEHKTLNLVGNELPHVPPATNAMAAEGPPSPATLTRTYFEPLAPRHDLAKLMQITTFAAALVSSSSRLAAAAA</sequence>
<dbReference type="Proteomes" id="UP000636709">
    <property type="component" value="Unassembled WGS sequence"/>
</dbReference>
<gene>
    <name evidence="1" type="ORF">HU200_066463</name>
</gene>
<dbReference type="EMBL" id="JACEFO010003094">
    <property type="protein sequence ID" value="KAF8644446.1"/>
    <property type="molecule type" value="Genomic_DNA"/>
</dbReference>